<dbReference type="Proteomes" id="UP001237292">
    <property type="component" value="Chromosome"/>
</dbReference>
<dbReference type="RefSeq" id="WP_282879380.1">
    <property type="nucleotide sequence ID" value="NZ_CP133164.1"/>
</dbReference>
<organism evidence="1 2">
    <name type="scientific">Pseudomonas piscis</name>
    <dbReference type="NCBI Taxonomy" id="2614538"/>
    <lineage>
        <taxon>Bacteria</taxon>
        <taxon>Pseudomonadati</taxon>
        <taxon>Pseudomonadota</taxon>
        <taxon>Gammaproteobacteria</taxon>
        <taxon>Pseudomonadales</taxon>
        <taxon>Pseudomonadaceae</taxon>
        <taxon>Pseudomonas</taxon>
    </lineage>
</organism>
<gene>
    <name evidence="1" type="ORF">QL104_11210</name>
</gene>
<accession>A0ABY9NRQ8</accession>
<evidence type="ECO:0000313" key="2">
    <source>
        <dbReference type="Proteomes" id="UP001237292"/>
    </source>
</evidence>
<keyword evidence="2" id="KW-1185">Reference proteome</keyword>
<evidence type="ECO:0000313" key="1">
    <source>
        <dbReference type="EMBL" id="WMN20965.1"/>
    </source>
</evidence>
<protein>
    <submittedName>
        <fullName evidence="1">Uncharacterized protein</fullName>
    </submittedName>
</protein>
<reference evidence="1 2" key="1">
    <citation type="journal article" date="2023" name="Access Microbiol">
        <title>The genome of a steinernematid-associated Pseudomonas piscis bacterium encodes the biosynthesis of insect toxins.</title>
        <authorList>
            <person name="Awori R.M."/>
            <person name="Hendre P."/>
            <person name="Amugune N.O."/>
        </authorList>
    </citation>
    <scope>NUCLEOTIDE SEQUENCE [LARGE SCALE GENOMIC DNA]</scope>
    <source>
        <strain evidence="1 2">75</strain>
    </source>
</reference>
<proteinExistence type="predicted"/>
<name>A0ABY9NRQ8_9PSED</name>
<sequence>MTTSPIKSLIDEQLEDITAHNLRDAYSLAERRGFFGPPVEQYAETGYRDRVGASVGSRHIHAGGACTLQLDPVAAVLAPLHVVTDSAGYRILASITWV</sequence>
<dbReference type="EMBL" id="CP133164">
    <property type="protein sequence ID" value="WMN20965.1"/>
    <property type="molecule type" value="Genomic_DNA"/>
</dbReference>